<evidence type="ECO:0000256" key="3">
    <source>
        <dbReference type="ARBA" id="ARBA00022475"/>
    </source>
</evidence>
<dbReference type="PANTHER" id="PTHR30269:SF23">
    <property type="entry name" value="MEMBRANE TRANSPORTER PROTEIN YDHB-RELATED"/>
    <property type="match status" value="1"/>
</dbReference>
<feature type="transmembrane region" description="Helical" evidence="7">
    <location>
        <begin position="100"/>
        <end position="119"/>
    </location>
</feature>
<dbReference type="GO" id="GO:0005886">
    <property type="term" value="C:plasma membrane"/>
    <property type="evidence" value="ECO:0007669"/>
    <property type="project" value="UniProtKB-SubCell"/>
</dbReference>
<dbReference type="InterPro" id="IPR052017">
    <property type="entry name" value="TSUP"/>
</dbReference>
<keyword evidence="5 7" id="KW-1133">Transmembrane helix</keyword>
<keyword evidence="4 7" id="KW-0812">Transmembrane</keyword>
<dbReference type="PANTHER" id="PTHR30269">
    <property type="entry name" value="TRANSMEMBRANE PROTEIN YFCA"/>
    <property type="match status" value="1"/>
</dbReference>
<feature type="transmembrane region" description="Helical" evidence="7">
    <location>
        <begin position="174"/>
        <end position="194"/>
    </location>
</feature>
<comment type="subcellular location">
    <subcellularLocation>
        <location evidence="1">Cell membrane</location>
        <topology evidence="1">Multi-pass membrane protein</topology>
    </subcellularLocation>
</comment>
<evidence type="ECO:0000256" key="7">
    <source>
        <dbReference type="SAM" id="Phobius"/>
    </source>
</evidence>
<proteinExistence type="predicted"/>
<keyword evidence="6 7" id="KW-0472">Membrane</keyword>
<evidence type="ECO:0000256" key="1">
    <source>
        <dbReference type="ARBA" id="ARBA00004651"/>
    </source>
</evidence>
<feature type="transmembrane region" description="Helical" evidence="7">
    <location>
        <begin position="49"/>
        <end position="66"/>
    </location>
</feature>
<evidence type="ECO:0000256" key="5">
    <source>
        <dbReference type="ARBA" id="ARBA00022989"/>
    </source>
</evidence>
<keyword evidence="2" id="KW-0813">Transport</keyword>
<feature type="transmembrane region" description="Helical" evidence="7">
    <location>
        <begin position="72"/>
        <end position="93"/>
    </location>
</feature>
<feature type="transmembrane region" description="Helical" evidence="7">
    <location>
        <begin position="131"/>
        <end position="162"/>
    </location>
</feature>
<name>A0A3B0TSF5_9ZZZZ</name>
<dbReference type="EMBL" id="UOEQ01000360">
    <property type="protein sequence ID" value="VAW21561.1"/>
    <property type="molecule type" value="Genomic_DNA"/>
</dbReference>
<evidence type="ECO:0008006" key="9">
    <source>
        <dbReference type="Google" id="ProtNLM"/>
    </source>
</evidence>
<accession>A0A3B0TSF5</accession>
<evidence type="ECO:0000256" key="2">
    <source>
        <dbReference type="ARBA" id="ARBA00022448"/>
    </source>
</evidence>
<evidence type="ECO:0000313" key="8">
    <source>
        <dbReference type="EMBL" id="VAW21561.1"/>
    </source>
</evidence>
<keyword evidence="3" id="KW-1003">Cell membrane</keyword>
<organism evidence="8">
    <name type="scientific">hydrothermal vent metagenome</name>
    <dbReference type="NCBI Taxonomy" id="652676"/>
    <lineage>
        <taxon>unclassified sequences</taxon>
        <taxon>metagenomes</taxon>
        <taxon>ecological metagenomes</taxon>
    </lineage>
</organism>
<feature type="transmembrane region" description="Helical" evidence="7">
    <location>
        <begin position="226"/>
        <end position="244"/>
    </location>
</feature>
<protein>
    <recommendedName>
        <fullName evidence="9">Membrane transporter protein</fullName>
    </recommendedName>
</protein>
<evidence type="ECO:0000256" key="4">
    <source>
        <dbReference type="ARBA" id="ARBA00022692"/>
    </source>
</evidence>
<sequence length="245" mass="26662">MIFDLSNLQIFYFLSAAALIGFTKTSVGGVGILAVLLAALAFPGKASPGILLPMLIVADIVAVIYYRRDCQWSILIKLFPATIIGVVLGFFIVDLAPPEFFQKLIGAIILVMLLINLSIEYGGKHQFGGWLVTSFVGIFAGAASMVANAAGPVFGIFLLQMGLSKEKFVGTRSWFFLVMNIMKLPFSISLGLITPETLTLNLYAIPIILAGAWLGIKVLKMINLNMFTWLIRTAVIIAIIRLLVF</sequence>
<dbReference type="AlphaFoldDB" id="A0A3B0TSF5"/>
<feature type="transmembrane region" description="Helical" evidence="7">
    <location>
        <begin position="12"/>
        <end position="42"/>
    </location>
</feature>
<dbReference type="Pfam" id="PF01925">
    <property type="entry name" value="TauE"/>
    <property type="match status" value="1"/>
</dbReference>
<evidence type="ECO:0000256" key="6">
    <source>
        <dbReference type="ARBA" id="ARBA00023136"/>
    </source>
</evidence>
<feature type="transmembrane region" description="Helical" evidence="7">
    <location>
        <begin position="200"/>
        <end position="219"/>
    </location>
</feature>
<reference evidence="8" key="1">
    <citation type="submission" date="2018-06" db="EMBL/GenBank/DDBJ databases">
        <authorList>
            <person name="Zhirakovskaya E."/>
        </authorList>
    </citation>
    <scope>NUCLEOTIDE SEQUENCE</scope>
</reference>
<dbReference type="InterPro" id="IPR002781">
    <property type="entry name" value="TM_pro_TauE-like"/>
</dbReference>
<gene>
    <name evidence="8" type="ORF">MNBD_ALPHA11-1407</name>
</gene>